<evidence type="ECO:0008006" key="3">
    <source>
        <dbReference type="Google" id="ProtNLM"/>
    </source>
</evidence>
<evidence type="ECO:0000313" key="2">
    <source>
        <dbReference type="Proteomes" id="UP000659767"/>
    </source>
</evidence>
<dbReference type="RefSeq" id="WP_199888872.1">
    <property type="nucleotide sequence ID" value="NZ_BMSZ01000012.1"/>
</dbReference>
<accession>A0ABQ2TCL0</accession>
<reference evidence="2" key="1">
    <citation type="journal article" date="2019" name="Int. J. Syst. Evol. Microbiol.">
        <title>The Global Catalogue of Microorganisms (GCM) 10K type strain sequencing project: providing services to taxonomists for standard genome sequencing and annotation.</title>
        <authorList>
            <consortium name="The Broad Institute Genomics Platform"/>
            <consortium name="The Broad Institute Genome Sequencing Center for Infectious Disease"/>
            <person name="Wu L."/>
            <person name="Ma J."/>
        </authorList>
    </citation>
    <scope>NUCLEOTIDE SEQUENCE [LARGE SCALE GENOMIC DNA]</scope>
    <source>
        <strain evidence="2">JCM 4350</strain>
    </source>
</reference>
<keyword evidence="2" id="KW-1185">Reference proteome</keyword>
<evidence type="ECO:0000313" key="1">
    <source>
        <dbReference type="EMBL" id="GGS63673.1"/>
    </source>
</evidence>
<name>A0ABQ2TCL0_STRBA</name>
<organism evidence="1 2">
    <name type="scientific">Streptomyces badius</name>
    <dbReference type="NCBI Taxonomy" id="1941"/>
    <lineage>
        <taxon>Bacteria</taxon>
        <taxon>Bacillati</taxon>
        <taxon>Actinomycetota</taxon>
        <taxon>Actinomycetes</taxon>
        <taxon>Kitasatosporales</taxon>
        <taxon>Streptomycetaceae</taxon>
        <taxon>Streptomyces</taxon>
    </lineage>
</organism>
<gene>
    <name evidence="1" type="ORF">GCM10010253_43280</name>
</gene>
<comment type="caution">
    <text evidence="1">The sequence shown here is derived from an EMBL/GenBank/DDBJ whole genome shotgun (WGS) entry which is preliminary data.</text>
</comment>
<proteinExistence type="predicted"/>
<protein>
    <recommendedName>
        <fullName evidence="3">DksA C4-type domain-containing protein</fullName>
    </recommendedName>
</protein>
<dbReference type="EMBL" id="BMSZ01000012">
    <property type="protein sequence ID" value="GGS63673.1"/>
    <property type="molecule type" value="Genomic_DNA"/>
</dbReference>
<sequence>MNDAAARILDRLHQEALDENEERDWYRTGSIPCHDCGTTVRTKTLEALPPHNCIQRQQARREREANRTP</sequence>
<dbReference type="Proteomes" id="UP000659767">
    <property type="component" value="Unassembled WGS sequence"/>
</dbReference>